<sequence length="372" mass="40834">MRRFSGWIVLVLALVACTPRPDFTALAPETSGSAMAPQEPRIQRLYVATTRRAEPAGSTNFGDQPAENITYLRYDFAVPPTARKKRYWSDGTPDPQHDYLVKDVQILSRATFFRGVARDNADNDEAQVPLFVHGFNVRYPEAVLRFAKLSADTAGPDGVGRFGAPVLFSWPSEGRLMGYLADRDEAQVTREAFAGFLSDMSRARGDVLLAAHSLGAWMSMESLRTLALQGRRDVIDDLDIVLVAPDIDILVFRQQLAAMTPLERPIVVLVATDDRALKLSAQLSTKRPRLGALNVKDPVVAEGARREDVQLIDISSVKPVTAARHTRFVNMAGVWHELEQNAGSFDAFREGGAFVLNQLGTGLLQVGSVIGD</sequence>
<dbReference type="PROSITE" id="PS51257">
    <property type="entry name" value="PROKAR_LIPOPROTEIN"/>
    <property type="match status" value="1"/>
</dbReference>
<dbReference type="AlphaFoldDB" id="A0AAJ1UAM6"/>
<dbReference type="EMBL" id="JANFFA010000001">
    <property type="protein sequence ID" value="MDQ2093071.1"/>
    <property type="molecule type" value="Genomic_DNA"/>
</dbReference>
<dbReference type="Pfam" id="PF05990">
    <property type="entry name" value="DUF900"/>
    <property type="match status" value="1"/>
</dbReference>
<reference evidence="2" key="2">
    <citation type="submission" date="2023-04" db="EMBL/GenBank/DDBJ databases">
        <title>'Rhodoalgimonas zhirmunskyi' gen. nov., isolated from a red alga.</title>
        <authorList>
            <person name="Nedashkovskaya O.I."/>
            <person name="Otstavnykh N.Y."/>
            <person name="Bystritskaya E.P."/>
            <person name="Balabanova L.A."/>
            <person name="Isaeva M.P."/>
        </authorList>
    </citation>
    <scope>NUCLEOTIDE SEQUENCE</scope>
    <source>
        <strain evidence="2">10Alg 79</strain>
    </source>
</reference>
<keyword evidence="3" id="KW-1185">Reference proteome</keyword>
<dbReference type="Proteomes" id="UP001227162">
    <property type="component" value="Unassembled WGS sequence"/>
</dbReference>
<dbReference type="InterPro" id="IPR010297">
    <property type="entry name" value="DUF900_hydrolase"/>
</dbReference>
<keyword evidence="1" id="KW-0732">Signal</keyword>
<dbReference type="GO" id="GO:0016787">
    <property type="term" value="F:hydrolase activity"/>
    <property type="evidence" value="ECO:0007669"/>
    <property type="project" value="UniProtKB-KW"/>
</dbReference>
<dbReference type="PANTHER" id="PTHR36513:SF1">
    <property type="entry name" value="TRANSMEMBRANE PROTEIN"/>
    <property type="match status" value="1"/>
</dbReference>
<dbReference type="PANTHER" id="PTHR36513">
    <property type="entry name" value="ABC TRANSMEMBRANE TYPE-1 DOMAIN-CONTAINING PROTEIN"/>
    <property type="match status" value="1"/>
</dbReference>
<organism evidence="2 3">
    <name type="scientific">Rhodalgimonas zhirmunskyi</name>
    <dbReference type="NCBI Taxonomy" id="2964767"/>
    <lineage>
        <taxon>Bacteria</taxon>
        <taxon>Pseudomonadati</taxon>
        <taxon>Pseudomonadota</taxon>
        <taxon>Alphaproteobacteria</taxon>
        <taxon>Rhodobacterales</taxon>
        <taxon>Roseobacteraceae</taxon>
        <taxon>Rhodalgimonas</taxon>
    </lineage>
</organism>
<feature type="chain" id="PRO_5042525718" evidence="1">
    <location>
        <begin position="25"/>
        <end position="372"/>
    </location>
</feature>
<comment type="caution">
    <text evidence="2">The sequence shown here is derived from an EMBL/GenBank/DDBJ whole genome shotgun (WGS) entry which is preliminary data.</text>
</comment>
<name>A0AAJ1UAM6_9RHOB</name>
<reference evidence="2" key="1">
    <citation type="submission" date="2022-07" db="EMBL/GenBank/DDBJ databases">
        <authorList>
            <person name="Otstavnykh N."/>
            <person name="Isaeva M."/>
            <person name="Bystritskaya E."/>
        </authorList>
    </citation>
    <scope>NUCLEOTIDE SEQUENCE</scope>
    <source>
        <strain evidence="2">10Alg 79</strain>
    </source>
</reference>
<feature type="signal peptide" evidence="1">
    <location>
        <begin position="1"/>
        <end position="24"/>
    </location>
</feature>
<dbReference type="SUPFAM" id="SSF53474">
    <property type="entry name" value="alpha/beta-Hydrolases"/>
    <property type="match status" value="1"/>
</dbReference>
<proteinExistence type="predicted"/>
<dbReference type="Gene3D" id="3.40.50.1820">
    <property type="entry name" value="alpha/beta hydrolase"/>
    <property type="match status" value="1"/>
</dbReference>
<accession>A0AAJ1UAM6</accession>
<evidence type="ECO:0000313" key="2">
    <source>
        <dbReference type="EMBL" id="MDQ2093071.1"/>
    </source>
</evidence>
<evidence type="ECO:0000256" key="1">
    <source>
        <dbReference type="SAM" id="SignalP"/>
    </source>
</evidence>
<keyword evidence="2" id="KW-0378">Hydrolase</keyword>
<gene>
    <name evidence="2" type="ORF">NOI20_03005</name>
</gene>
<protein>
    <submittedName>
        <fullName evidence="2">Alpha/beta fold hydrolase</fullName>
    </submittedName>
</protein>
<dbReference type="InterPro" id="IPR029058">
    <property type="entry name" value="AB_hydrolase_fold"/>
</dbReference>
<dbReference type="RefSeq" id="WP_317624673.1">
    <property type="nucleotide sequence ID" value="NZ_JANFFA010000001.1"/>
</dbReference>
<evidence type="ECO:0000313" key="3">
    <source>
        <dbReference type="Proteomes" id="UP001227162"/>
    </source>
</evidence>